<comment type="caution">
    <text evidence="3">The sequence shown here is derived from an EMBL/GenBank/DDBJ whole genome shotgun (WGS) entry which is preliminary data.</text>
</comment>
<keyword evidence="4" id="KW-1185">Reference proteome</keyword>
<dbReference type="Pfam" id="PF13505">
    <property type="entry name" value="OMP_b-brl"/>
    <property type="match status" value="1"/>
</dbReference>
<name>E3BEB0_9VIBR</name>
<evidence type="ECO:0000313" key="3">
    <source>
        <dbReference type="EMBL" id="EFP98527.1"/>
    </source>
</evidence>
<dbReference type="AlphaFoldDB" id="E3BEB0"/>
<dbReference type="EMBL" id="AEIU01000002">
    <property type="protein sequence ID" value="EFP98527.1"/>
    <property type="molecule type" value="Genomic_DNA"/>
</dbReference>
<evidence type="ECO:0000259" key="2">
    <source>
        <dbReference type="Pfam" id="PF13505"/>
    </source>
</evidence>
<protein>
    <recommendedName>
        <fullName evidence="2">Outer membrane protein beta-barrel domain-containing protein</fullName>
    </recommendedName>
</protein>
<proteinExistence type="predicted"/>
<accession>E3BEB0</accession>
<organism evidence="3 4">
    <name type="scientific">Vibrio caribbeanicus ATCC BAA-2122</name>
    <dbReference type="NCBI Taxonomy" id="796620"/>
    <lineage>
        <taxon>Bacteria</taxon>
        <taxon>Pseudomonadati</taxon>
        <taxon>Pseudomonadota</taxon>
        <taxon>Gammaproteobacteria</taxon>
        <taxon>Vibrionales</taxon>
        <taxon>Vibrionaceae</taxon>
        <taxon>Vibrio</taxon>
    </lineage>
</organism>
<dbReference type="SUPFAM" id="SSF56925">
    <property type="entry name" value="OMPA-like"/>
    <property type="match status" value="1"/>
</dbReference>
<gene>
    <name evidence="3" type="ORF">VIBC2010_08268</name>
</gene>
<reference evidence="3 4" key="1">
    <citation type="journal article" date="2012" name="Int. J. Syst. Evol. Microbiol.">
        <title>Vibrio caribbeanicus sp. nov., isolated from the marine sponge Scleritoderma cyanea.</title>
        <authorList>
            <person name="Hoffmann M."/>
            <person name="Monday S.R."/>
            <person name="Allard M.W."/>
            <person name="Strain E.A."/>
            <person name="Whittaker P."/>
            <person name="Naum M."/>
            <person name="McCarthy P.J."/>
            <person name="Lopez J.V."/>
            <person name="Fischer M."/>
            <person name="Brown E.W."/>
        </authorList>
    </citation>
    <scope>NUCLEOTIDE SEQUENCE [LARGE SCALE GENOMIC DNA]</scope>
    <source>
        <strain evidence="3 4">ATCC BAA-2122</strain>
    </source>
</reference>
<evidence type="ECO:0000256" key="1">
    <source>
        <dbReference type="ARBA" id="ARBA00022729"/>
    </source>
</evidence>
<dbReference type="Gene3D" id="2.40.160.20">
    <property type="match status" value="1"/>
</dbReference>
<sequence>MLASQFALAVEAEYLSFGSFSGNHVYTVTNAGVVSGVNVYQETDTVSYSQEVDVTATNLNIKPKYYFGGNNFYLGAIAGVGVYKVDFKLDDGSDWGFNYGVEAGYEITPELTFSAGYRMFTTSIDVKDTDQDFELELDSFYAGLDYKF</sequence>
<dbReference type="Proteomes" id="UP000002943">
    <property type="component" value="Unassembled WGS sequence"/>
</dbReference>
<keyword evidence="1" id="KW-0732">Signal</keyword>
<feature type="domain" description="Outer membrane protein beta-barrel" evidence="2">
    <location>
        <begin position="30"/>
        <end position="148"/>
    </location>
</feature>
<dbReference type="InterPro" id="IPR011250">
    <property type="entry name" value="OMP/PagP_B-barrel"/>
</dbReference>
<dbReference type="InterPro" id="IPR027385">
    <property type="entry name" value="Beta-barrel_OMP"/>
</dbReference>
<evidence type="ECO:0000313" key="4">
    <source>
        <dbReference type="Proteomes" id="UP000002943"/>
    </source>
</evidence>
<dbReference type="STRING" id="796620.VIBC2010_08268"/>